<organism evidence="1 2">
    <name type="scientific">Mumia zhuanghuii</name>
    <dbReference type="NCBI Taxonomy" id="2585211"/>
    <lineage>
        <taxon>Bacteria</taxon>
        <taxon>Bacillati</taxon>
        <taxon>Actinomycetota</taxon>
        <taxon>Actinomycetes</taxon>
        <taxon>Propionibacteriales</taxon>
        <taxon>Nocardioidaceae</taxon>
        <taxon>Mumia</taxon>
    </lineage>
</organism>
<evidence type="ECO:0000313" key="2">
    <source>
        <dbReference type="Proteomes" id="UP000306740"/>
    </source>
</evidence>
<dbReference type="RefSeq" id="WP_139107476.1">
    <property type="nucleotide sequence ID" value="NZ_VDFR01000277.1"/>
</dbReference>
<name>A0A5C4LVT6_9ACTN</name>
<gene>
    <name evidence="1" type="ORF">FHE65_35700</name>
</gene>
<accession>A0A5C4LVT6</accession>
<dbReference type="AlphaFoldDB" id="A0A5C4LVT6"/>
<protein>
    <submittedName>
        <fullName evidence="1">Uncharacterized protein</fullName>
    </submittedName>
</protein>
<comment type="caution">
    <text evidence="1">The sequence shown here is derived from an EMBL/GenBank/DDBJ whole genome shotgun (WGS) entry which is preliminary data.</text>
</comment>
<dbReference type="EMBL" id="VDFR01000277">
    <property type="protein sequence ID" value="TNC22703.1"/>
    <property type="molecule type" value="Genomic_DNA"/>
</dbReference>
<evidence type="ECO:0000313" key="1">
    <source>
        <dbReference type="EMBL" id="TNC22703.1"/>
    </source>
</evidence>
<reference evidence="1 2" key="1">
    <citation type="submission" date="2019-05" db="EMBL/GenBank/DDBJ databases">
        <title>Mumia sp. nov., isolated from the intestinal contents of plateau pika (Ochotona curzoniae) in the Qinghai-Tibet plateau of China.</title>
        <authorList>
            <person name="Tian Z."/>
        </authorList>
    </citation>
    <scope>NUCLEOTIDE SEQUENCE [LARGE SCALE GENOMIC DNA]</scope>
    <source>
        <strain evidence="2">527</strain>
    </source>
</reference>
<dbReference type="Proteomes" id="UP000306740">
    <property type="component" value="Unassembled WGS sequence"/>
</dbReference>
<proteinExistence type="predicted"/>
<sequence>MVESWQCVWQRDRRDAVRLLYERAQRLDARWALLWRRTDARVPVLQQLRLRLKHEKPWKRLAVRHTVPDELFPHD</sequence>